<dbReference type="InterPro" id="IPR013604">
    <property type="entry name" value="7TM_chemorcpt"/>
</dbReference>
<comment type="subcellular location">
    <subcellularLocation>
        <location evidence="1 8">Cell membrane</location>
        <topology evidence="1 8">Multi-pass membrane protein</topology>
    </subcellularLocation>
</comment>
<dbReference type="GO" id="GO:0050909">
    <property type="term" value="P:sensory perception of taste"/>
    <property type="evidence" value="ECO:0007669"/>
    <property type="project" value="InterPro"/>
</dbReference>
<comment type="caution">
    <text evidence="8">Lacks conserved residue(s) required for the propagation of feature annotation.</text>
</comment>
<dbReference type="VEuPathDB" id="VectorBase:PPAI013245"/>
<feature type="transmembrane region" description="Helical" evidence="8">
    <location>
        <begin position="135"/>
        <end position="155"/>
    </location>
</feature>
<dbReference type="AlphaFoldDB" id="A0A3F2ZEI5"/>
<dbReference type="GO" id="GO:0030425">
    <property type="term" value="C:dendrite"/>
    <property type="evidence" value="ECO:0007669"/>
    <property type="project" value="TreeGrafter"/>
</dbReference>
<comment type="function">
    <text evidence="8">Gustatory receptor which mediates acceptance or avoidance behavior, depending on its substrates.</text>
</comment>
<keyword evidence="7 8" id="KW-0807">Transducer</keyword>
<dbReference type="PANTHER" id="PTHR21143">
    <property type="entry name" value="INVERTEBRATE GUSTATORY RECEPTOR"/>
    <property type="match status" value="1"/>
</dbReference>
<evidence type="ECO:0000256" key="5">
    <source>
        <dbReference type="ARBA" id="ARBA00023136"/>
    </source>
</evidence>
<keyword evidence="4 8" id="KW-1133">Transmembrane helix</keyword>
<keyword evidence="2 8" id="KW-1003">Cell membrane</keyword>
<evidence type="ECO:0000256" key="7">
    <source>
        <dbReference type="ARBA" id="ARBA00023224"/>
    </source>
</evidence>
<dbReference type="PANTHER" id="PTHR21143:SF121">
    <property type="entry name" value="GUSTATORY AND ODORANT RECEPTOR 21A"/>
    <property type="match status" value="1"/>
</dbReference>
<dbReference type="EnsemblMetazoa" id="PPAI013245-RA">
    <property type="protein sequence ID" value="PPAI013245-PA"/>
    <property type="gene ID" value="PPAI013245"/>
</dbReference>
<dbReference type="GO" id="GO:0030424">
    <property type="term" value="C:axon"/>
    <property type="evidence" value="ECO:0007669"/>
    <property type="project" value="TreeGrafter"/>
</dbReference>
<sequence length="399" mass="46158">MDVLRALGYQFRIQKFITIPNYQLPGESLVHLVARMIPFAISMGIALTDVADMLLQKGVFLTNITNVPFIVNIFDKVVMKGGVIFVAVIAFKINQKHLNVLKNINDYDEGIRKYQERFIKDPVRFPTAKRSNIEFFMVFIVNVILCLNLHLMTALNSPPIYAVYNIAYIIVMSVHDYTIFYIANLMRLFSCHEVQLVQILENDLSRHNNEIFVLVNDFGNTINKINRAFGSLTFFTFVQHLIGGCMTTYLLFWLVFVSPYFPVKVIFCLSAAAYAIRMVWYLVHISVVGESIPKKIENLRCLIRRWMQDEDLCFPKENWVVGCRSEDGQNFLRAVRFNTHQLLLKNLHQGTQVSASEYFTINNSAIYATFGAVVTYLMVFIQFQELEEAKMAQEIHHFH</sequence>
<keyword evidence="3 8" id="KW-0812">Transmembrane</keyword>
<reference evidence="9" key="1">
    <citation type="submission" date="2022-08" db="UniProtKB">
        <authorList>
            <consortium name="EnsemblMetazoa"/>
        </authorList>
    </citation>
    <scope>IDENTIFICATION</scope>
    <source>
        <strain evidence="9">Israel</strain>
    </source>
</reference>
<comment type="similarity">
    <text evidence="8">Belongs to the insect chemoreceptor superfamily. Gustatory receptor (GR) family.</text>
</comment>
<dbReference type="GO" id="GO:0005886">
    <property type="term" value="C:plasma membrane"/>
    <property type="evidence" value="ECO:0007669"/>
    <property type="project" value="UniProtKB-SubCell"/>
</dbReference>
<feature type="transmembrane region" description="Helical" evidence="8">
    <location>
        <begin position="365"/>
        <end position="383"/>
    </location>
</feature>
<evidence type="ECO:0000313" key="9">
    <source>
        <dbReference type="EnsemblMetazoa" id="PPAI013245-PA"/>
    </source>
</evidence>
<organism evidence="9 10">
    <name type="scientific">Phlebotomus papatasi</name>
    <name type="common">Sandfly</name>
    <dbReference type="NCBI Taxonomy" id="29031"/>
    <lineage>
        <taxon>Eukaryota</taxon>
        <taxon>Metazoa</taxon>
        <taxon>Ecdysozoa</taxon>
        <taxon>Arthropoda</taxon>
        <taxon>Hexapoda</taxon>
        <taxon>Insecta</taxon>
        <taxon>Pterygota</taxon>
        <taxon>Neoptera</taxon>
        <taxon>Endopterygota</taxon>
        <taxon>Diptera</taxon>
        <taxon>Nematocera</taxon>
        <taxon>Psychodoidea</taxon>
        <taxon>Psychodidae</taxon>
        <taxon>Phlebotomus</taxon>
        <taxon>Phlebotomus</taxon>
    </lineage>
</organism>
<dbReference type="GO" id="GO:0007165">
    <property type="term" value="P:signal transduction"/>
    <property type="evidence" value="ECO:0007669"/>
    <property type="project" value="UniProtKB-KW"/>
</dbReference>
<evidence type="ECO:0000256" key="1">
    <source>
        <dbReference type="ARBA" id="ARBA00004651"/>
    </source>
</evidence>
<accession>A0A3F2ZEI5</accession>
<evidence type="ECO:0000256" key="8">
    <source>
        <dbReference type="RuleBase" id="RU363108"/>
    </source>
</evidence>
<dbReference type="Pfam" id="PF08395">
    <property type="entry name" value="7tm_7"/>
    <property type="match status" value="1"/>
</dbReference>
<protein>
    <recommendedName>
        <fullName evidence="8">Gustatory receptor</fullName>
    </recommendedName>
</protein>
<dbReference type="GO" id="GO:0043025">
    <property type="term" value="C:neuronal cell body"/>
    <property type="evidence" value="ECO:0007669"/>
    <property type="project" value="TreeGrafter"/>
</dbReference>
<evidence type="ECO:0000256" key="4">
    <source>
        <dbReference type="ARBA" id="ARBA00022989"/>
    </source>
</evidence>
<evidence type="ECO:0000256" key="6">
    <source>
        <dbReference type="ARBA" id="ARBA00023170"/>
    </source>
</evidence>
<dbReference type="EMBL" id="AJVK01002325">
    <property type="status" value="NOT_ANNOTATED_CDS"/>
    <property type="molecule type" value="Genomic_DNA"/>
</dbReference>
<keyword evidence="10" id="KW-1185">Reference proteome</keyword>
<evidence type="ECO:0000313" key="10">
    <source>
        <dbReference type="Proteomes" id="UP000092462"/>
    </source>
</evidence>
<feature type="transmembrane region" description="Helical" evidence="8">
    <location>
        <begin position="29"/>
        <end position="47"/>
    </location>
</feature>
<feature type="transmembrane region" description="Helical" evidence="8">
    <location>
        <begin position="261"/>
        <end position="283"/>
    </location>
</feature>
<keyword evidence="5 8" id="KW-0472">Membrane</keyword>
<feature type="transmembrane region" description="Helical" evidence="8">
    <location>
        <begin position="161"/>
        <end position="183"/>
    </location>
</feature>
<evidence type="ECO:0000256" key="3">
    <source>
        <dbReference type="ARBA" id="ARBA00022692"/>
    </source>
</evidence>
<proteinExistence type="inferred from homology"/>
<name>A0A3F2ZEI5_PHLPP</name>
<evidence type="ECO:0000256" key="2">
    <source>
        <dbReference type="ARBA" id="ARBA00022475"/>
    </source>
</evidence>
<dbReference type="Proteomes" id="UP000092462">
    <property type="component" value="Unassembled WGS sequence"/>
</dbReference>
<keyword evidence="6 8" id="KW-0675">Receptor</keyword>
<feature type="transmembrane region" description="Helical" evidence="8">
    <location>
        <begin position="232"/>
        <end position="255"/>
    </location>
</feature>